<dbReference type="CDD" id="cd16833">
    <property type="entry name" value="YfiH"/>
    <property type="match status" value="1"/>
</dbReference>
<comment type="catalytic activity">
    <reaction evidence="10">
        <text>S-methyl-5'-thioadenosine + phosphate = 5-(methylsulfanyl)-alpha-D-ribose 1-phosphate + adenine</text>
        <dbReference type="Rhea" id="RHEA:11852"/>
        <dbReference type="ChEBI" id="CHEBI:16708"/>
        <dbReference type="ChEBI" id="CHEBI:17509"/>
        <dbReference type="ChEBI" id="CHEBI:43474"/>
        <dbReference type="ChEBI" id="CHEBI:58533"/>
        <dbReference type="EC" id="2.4.2.28"/>
    </reaction>
    <physiologicalReaction direction="left-to-right" evidence="10">
        <dbReference type="Rhea" id="RHEA:11853"/>
    </physiologicalReaction>
</comment>
<dbReference type="eggNOG" id="COG1496">
    <property type="taxonomic scope" value="Bacteria"/>
</dbReference>
<name>A0A0S2W0H1_9FIRM</name>
<comment type="catalytic activity">
    <reaction evidence="9">
        <text>adenosine + phosphate = alpha-D-ribose 1-phosphate + adenine</text>
        <dbReference type="Rhea" id="RHEA:27642"/>
        <dbReference type="ChEBI" id="CHEBI:16335"/>
        <dbReference type="ChEBI" id="CHEBI:16708"/>
        <dbReference type="ChEBI" id="CHEBI:43474"/>
        <dbReference type="ChEBI" id="CHEBI:57720"/>
        <dbReference type="EC" id="2.4.2.1"/>
    </reaction>
    <physiologicalReaction direction="left-to-right" evidence="9">
        <dbReference type="Rhea" id="RHEA:27643"/>
    </physiologicalReaction>
</comment>
<dbReference type="PANTHER" id="PTHR30616">
    <property type="entry name" value="UNCHARACTERIZED PROTEIN YFIH"/>
    <property type="match status" value="1"/>
</dbReference>
<comment type="catalytic activity">
    <reaction evidence="1">
        <text>inosine + phosphate = alpha-D-ribose 1-phosphate + hypoxanthine</text>
        <dbReference type="Rhea" id="RHEA:27646"/>
        <dbReference type="ChEBI" id="CHEBI:17368"/>
        <dbReference type="ChEBI" id="CHEBI:17596"/>
        <dbReference type="ChEBI" id="CHEBI:43474"/>
        <dbReference type="ChEBI" id="CHEBI:57720"/>
        <dbReference type="EC" id="2.4.2.1"/>
    </reaction>
    <physiologicalReaction direction="left-to-right" evidence="1">
        <dbReference type="Rhea" id="RHEA:27647"/>
    </physiologicalReaction>
</comment>
<dbReference type="PATRIC" id="fig|1297617.4.peg.268"/>
<evidence type="ECO:0000256" key="4">
    <source>
        <dbReference type="ARBA" id="ARBA00022679"/>
    </source>
</evidence>
<reference evidence="13" key="2">
    <citation type="submission" date="2015-04" db="EMBL/GenBank/DDBJ databases">
        <title>A butyrogenic pathway from the amino acid lysine in a human gut commensal.</title>
        <authorList>
            <person name="de Vos W.M."/>
            <person name="Bui N.T.P."/>
            <person name="Plugge C.M."/>
            <person name="Ritari J."/>
        </authorList>
    </citation>
    <scope>NUCLEOTIDE SEQUENCE [LARGE SCALE GENOMIC DNA]</scope>
    <source>
        <strain evidence="13">AF211</strain>
    </source>
</reference>
<dbReference type="Gene3D" id="3.60.140.10">
    <property type="entry name" value="CNF1/YfiH-like putative cysteine hydrolases"/>
    <property type="match status" value="1"/>
</dbReference>
<dbReference type="InterPro" id="IPR003730">
    <property type="entry name" value="Cu_polyphenol_OxRdtase"/>
</dbReference>
<keyword evidence="5" id="KW-0479">Metal-binding</keyword>
<evidence type="ECO:0000256" key="7">
    <source>
        <dbReference type="ARBA" id="ARBA00022833"/>
    </source>
</evidence>
<sequence length="270" mass="28985">MKIIDRTRNGVTFLSADGFEAAGGVAHGFSTRLGGVSTGIYESMDLGTTRGDEPGHVRENYRRFFAAIGADADSIAMSNQIHSDLVRPVTCADVKRDLYDVEPYEVDGLVTDIPGVSLVVFGADCLPVLFYDPVRRVAAAAHAGWRGTAAGIVERAVEKMAFYGSRPEDILAAIGPGISRCCFETHEDVPNAMTSALGVCATPYIDPIENGKFKVDLKGINAMRLERAGLLPEHIAVSGDCTACHPEKYWSHRVTNGVRGSQAAVIELLK</sequence>
<accession>A0A0S2W0H1</accession>
<keyword evidence="6" id="KW-0378">Hydrolase</keyword>
<organism evidence="12 13">
    <name type="scientific">Intestinimonas butyriciproducens</name>
    <dbReference type="NCBI Taxonomy" id="1297617"/>
    <lineage>
        <taxon>Bacteria</taxon>
        <taxon>Bacillati</taxon>
        <taxon>Bacillota</taxon>
        <taxon>Clostridia</taxon>
        <taxon>Eubacteriales</taxon>
        <taxon>Intestinimonas</taxon>
    </lineage>
</organism>
<evidence type="ECO:0000256" key="5">
    <source>
        <dbReference type="ARBA" id="ARBA00022723"/>
    </source>
</evidence>
<dbReference type="Proteomes" id="UP000064844">
    <property type="component" value="Chromosome"/>
</dbReference>
<evidence type="ECO:0000256" key="6">
    <source>
        <dbReference type="ARBA" id="ARBA00022801"/>
    </source>
</evidence>
<dbReference type="AlphaFoldDB" id="A0A0S2W0H1"/>
<dbReference type="InterPro" id="IPR038371">
    <property type="entry name" value="Cu_polyphenol_OxRdtase_sf"/>
</dbReference>
<dbReference type="GO" id="GO:0017061">
    <property type="term" value="F:S-methyl-5-thioadenosine phosphorylase activity"/>
    <property type="evidence" value="ECO:0007669"/>
    <property type="project" value="UniProtKB-EC"/>
</dbReference>
<reference evidence="12 13" key="1">
    <citation type="journal article" date="2015" name="Nat. Commun.">
        <title>Production of butyrate from lysine and the Amadori product fructoselysine by a human gut commensal.</title>
        <authorList>
            <person name="Bui T.P."/>
            <person name="Ritari J."/>
            <person name="Boeren S."/>
            <person name="de Waard P."/>
            <person name="Plugge C.M."/>
            <person name="de Vos W.M."/>
        </authorList>
    </citation>
    <scope>NUCLEOTIDE SEQUENCE [LARGE SCALE GENOMIC DNA]</scope>
    <source>
        <strain evidence="12 13">AF211</strain>
    </source>
</reference>
<evidence type="ECO:0000256" key="9">
    <source>
        <dbReference type="ARBA" id="ARBA00048968"/>
    </source>
</evidence>
<dbReference type="Pfam" id="PF02578">
    <property type="entry name" value="Cu-oxidase_4"/>
    <property type="match status" value="1"/>
</dbReference>
<dbReference type="EMBL" id="CP011307">
    <property type="protein sequence ID" value="ALP92663.1"/>
    <property type="molecule type" value="Genomic_DNA"/>
</dbReference>
<keyword evidence="7" id="KW-0862">Zinc</keyword>
<dbReference type="PANTHER" id="PTHR30616:SF2">
    <property type="entry name" value="PURINE NUCLEOSIDE PHOSPHORYLASE LACC1"/>
    <property type="match status" value="1"/>
</dbReference>
<keyword evidence="13" id="KW-1185">Reference proteome</keyword>
<evidence type="ECO:0000256" key="2">
    <source>
        <dbReference type="ARBA" id="ARBA00003215"/>
    </source>
</evidence>
<dbReference type="STRING" id="1297617.IB211_00267"/>
<proteinExistence type="inferred from homology"/>
<evidence type="ECO:0000256" key="8">
    <source>
        <dbReference type="ARBA" id="ARBA00047989"/>
    </source>
</evidence>
<comment type="function">
    <text evidence="2">Purine nucleoside enzyme that catalyzes the phosphorolysis of adenosine and inosine nucleosides, yielding D-ribose 1-phosphate and the respective free bases, adenine and hypoxanthine. Also catalyzes the phosphorolysis of S-methyl-5'-thioadenosine into adenine and S-methyl-5-thio-alpha-D-ribose 1-phosphate. Also has adenosine deaminase activity.</text>
</comment>
<comment type="similarity">
    <text evidence="3 11">Belongs to the purine nucleoside phosphorylase YfiH/LACC1 family.</text>
</comment>
<dbReference type="SUPFAM" id="SSF64438">
    <property type="entry name" value="CNF1/YfiH-like putative cysteine hydrolases"/>
    <property type="match status" value="1"/>
</dbReference>
<dbReference type="GO" id="GO:0005507">
    <property type="term" value="F:copper ion binding"/>
    <property type="evidence" value="ECO:0007669"/>
    <property type="project" value="TreeGrafter"/>
</dbReference>
<comment type="catalytic activity">
    <reaction evidence="8">
        <text>adenosine + H2O + H(+) = inosine + NH4(+)</text>
        <dbReference type="Rhea" id="RHEA:24408"/>
        <dbReference type="ChEBI" id="CHEBI:15377"/>
        <dbReference type="ChEBI" id="CHEBI:15378"/>
        <dbReference type="ChEBI" id="CHEBI:16335"/>
        <dbReference type="ChEBI" id="CHEBI:17596"/>
        <dbReference type="ChEBI" id="CHEBI:28938"/>
        <dbReference type="EC" id="3.5.4.4"/>
    </reaction>
    <physiologicalReaction direction="left-to-right" evidence="8">
        <dbReference type="Rhea" id="RHEA:24409"/>
    </physiologicalReaction>
</comment>
<evidence type="ECO:0000256" key="11">
    <source>
        <dbReference type="RuleBase" id="RU361274"/>
    </source>
</evidence>
<gene>
    <name evidence="12" type="ORF">IB211_00267</name>
</gene>
<keyword evidence="4" id="KW-0808">Transferase</keyword>
<evidence type="ECO:0000313" key="13">
    <source>
        <dbReference type="Proteomes" id="UP000064844"/>
    </source>
</evidence>
<dbReference type="KEGG" id="ibu:IB211_00267"/>
<evidence type="ECO:0000256" key="1">
    <source>
        <dbReference type="ARBA" id="ARBA00000553"/>
    </source>
</evidence>
<evidence type="ECO:0000256" key="3">
    <source>
        <dbReference type="ARBA" id="ARBA00007353"/>
    </source>
</evidence>
<dbReference type="RefSeq" id="WP_033119243.1">
    <property type="nucleotide sequence ID" value="NZ_CALICV010000101.1"/>
</dbReference>
<dbReference type="InterPro" id="IPR011324">
    <property type="entry name" value="Cytotoxic_necrot_fac-like_cat"/>
</dbReference>
<dbReference type="NCBIfam" id="TIGR00726">
    <property type="entry name" value="peptidoglycan editing factor PgeF"/>
    <property type="match status" value="1"/>
</dbReference>
<dbReference type="GO" id="GO:0016787">
    <property type="term" value="F:hydrolase activity"/>
    <property type="evidence" value="ECO:0007669"/>
    <property type="project" value="UniProtKB-KW"/>
</dbReference>
<evidence type="ECO:0000256" key="10">
    <source>
        <dbReference type="ARBA" id="ARBA00049893"/>
    </source>
</evidence>
<evidence type="ECO:0000313" key="12">
    <source>
        <dbReference type="EMBL" id="ALP92663.1"/>
    </source>
</evidence>
<protein>
    <recommendedName>
        <fullName evidence="11">Purine nucleoside phosphorylase</fullName>
    </recommendedName>
</protein>